<proteinExistence type="predicted"/>
<comment type="caution">
    <text evidence="1">The sequence shown here is derived from an EMBL/GenBank/DDBJ whole genome shotgun (WGS) entry which is preliminary data.</text>
</comment>
<dbReference type="RefSeq" id="WP_121889924.1">
    <property type="nucleotide sequence ID" value="NZ_PENI01000008.1"/>
</dbReference>
<gene>
    <name evidence="1" type="ORF">CTZ28_15105</name>
</gene>
<dbReference type="PANTHER" id="PTHR30173">
    <property type="entry name" value="SIGMA 19 FACTOR"/>
    <property type="match status" value="1"/>
</dbReference>
<name>A0A3M0I9D6_9ACTN</name>
<sequence length="268" mass="29427">MDRADDAVPIAELLDERRHLLDVAHWMLGSSGAAETVVDETYRRWFALSDPARARITAPRFWLAEVTGSICLARLILPGNDHTCAREGGTGGRGAERAAFVLDDVFGAPHTVADIVRHPGPECTEPAGDARRSLRARRARHTAPQQHDAVVRTVRRACATQDEALLTSVLAPDAAAFYDGGGKIRALVEPVRGNTQVARSLLTLLPRHPRTALHTRSVNGRTGLVVRYDHLVAAVISLDVADRHVIQIWAVLNPDKLRTWNRPSPTRR</sequence>
<dbReference type="EMBL" id="PENI01000008">
    <property type="protein sequence ID" value="RMB84952.1"/>
    <property type="molecule type" value="Genomic_DNA"/>
</dbReference>
<evidence type="ECO:0000313" key="1">
    <source>
        <dbReference type="EMBL" id="RMB84952.1"/>
    </source>
</evidence>
<evidence type="ECO:0000313" key="2">
    <source>
        <dbReference type="Proteomes" id="UP000270471"/>
    </source>
</evidence>
<dbReference type="Proteomes" id="UP000270471">
    <property type="component" value="Unassembled WGS sequence"/>
</dbReference>
<organism evidence="1 2">
    <name type="scientific">Streptomyces shenzhenensis</name>
    <dbReference type="NCBI Taxonomy" id="943815"/>
    <lineage>
        <taxon>Bacteria</taxon>
        <taxon>Bacillati</taxon>
        <taxon>Actinomycetota</taxon>
        <taxon>Actinomycetes</taxon>
        <taxon>Kitasatosporales</taxon>
        <taxon>Streptomycetaceae</taxon>
        <taxon>Streptomyces</taxon>
    </lineage>
</organism>
<dbReference type="OrthoDB" id="3298440at2"/>
<reference evidence="1 2" key="1">
    <citation type="submission" date="2017-11" db="EMBL/GenBank/DDBJ databases">
        <title>Draft genome of actinobacteria isolated from guarana (Paullinia cupana (Mart.) Ducke.</title>
        <authorList>
            <person name="Siqueira K.A."/>
            <person name="Liotti R.G."/>
            <person name="Mendes T.A.O."/>
            <person name="Soares M.A."/>
        </authorList>
    </citation>
    <scope>NUCLEOTIDE SEQUENCE [LARGE SCALE GENOMIC DNA]</scope>
    <source>
        <strain evidence="1 2">193</strain>
    </source>
</reference>
<dbReference type="PANTHER" id="PTHR30173:SF43">
    <property type="entry name" value="ECF RNA POLYMERASE SIGMA FACTOR SIGI-RELATED"/>
    <property type="match status" value="1"/>
</dbReference>
<dbReference type="GO" id="GO:0016987">
    <property type="term" value="F:sigma factor activity"/>
    <property type="evidence" value="ECO:0007669"/>
    <property type="project" value="TreeGrafter"/>
</dbReference>
<dbReference type="InterPro" id="IPR052704">
    <property type="entry name" value="ECF_Sigma-70_Domain"/>
</dbReference>
<dbReference type="SUPFAM" id="SSF54427">
    <property type="entry name" value="NTF2-like"/>
    <property type="match status" value="1"/>
</dbReference>
<protein>
    <submittedName>
        <fullName evidence="1">RNA polymerase subunit sigma</fullName>
    </submittedName>
</protein>
<keyword evidence="2" id="KW-1185">Reference proteome</keyword>
<dbReference type="InterPro" id="IPR032710">
    <property type="entry name" value="NTF2-like_dom_sf"/>
</dbReference>
<dbReference type="AlphaFoldDB" id="A0A3M0I9D6"/>
<accession>A0A3M0I9D6</accession>